<proteinExistence type="predicted"/>
<dbReference type="Gene3D" id="3.60.110.10">
    <property type="entry name" value="Carbon-nitrogen hydrolase"/>
    <property type="match status" value="1"/>
</dbReference>
<keyword evidence="2" id="KW-1185">Reference proteome</keyword>
<dbReference type="InterPro" id="IPR036526">
    <property type="entry name" value="C-N_Hydrolase_sf"/>
</dbReference>
<sequence>MPMTNKEGLLTAEIDMGDIAKARYDLDVVGHYARPDVFTLQVDESEKKSVITK</sequence>
<name>A0ABS0GCW8_9VIBR</name>
<reference evidence="1 2" key="1">
    <citation type="submission" date="2020-11" db="EMBL/GenBank/DDBJ databases">
        <title>Vibrio nitrifigilis sp. nov., a marine nitrogen-fixing bacterium isolated from the lagoon sediment of an islet inside an atoll.</title>
        <authorList>
            <person name="Wang L.-T."/>
            <person name="Shieh W.Y."/>
        </authorList>
    </citation>
    <scope>NUCLEOTIDE SEQUENCE [LARGE SCALE GENOMIC DNA]</scope>
    <source>
        <strain evidence="1 2">NFV-1</strain>
    </source>
</reference>
<dbReference type="RefSeq" id="WP_196122999.1">
    <property type="nucleotide sequence ID" value="NZ_JADPMR010000001.1"/>
</dbReference>
<evidence type="ECO:0008006" key="3">
    <source>
        <dbReference type="Google" id="ProtNLM"/>
    </source>
</evidence>
<comment type="caution">
    <text evidence="1">The sequence shown here is derived from an EMBL/GenBank/DDBJ whole genome shotgun (WGS) entry which is preliminary data.</text>
</comment>
<dbReference type="SUPFAM" id="SSF56317">
    <property type="entry name" value="Carbon-nitrogen hydrolase"/>
    <property type="match status" value="1"/>
</dbReference>
<dbReference type="EMBL" id="JADPMR010000001">
    <property type="protein sequence ID" value="MBF9000258.1"/>
    <property type="molecule type" value="Genomic_DNA"/>
</dbReference>
<dbReference type="InterPro" id="IPR044149">
    <property type="entry name" value="Nitrilases_CHs"/>
</dbReference>
<dbReference type="PANTHER" id="PTHR46044:SF1">
    <property type="entry name" value="CN HYDROLASE DOMAIN-CONTAINING PROTEIN"/>
    <property type="match status" value="1"/>
</dbReference>
<gene>
    <name evidence="1" type="ORF">I1A42_06765</name>
</gene>
<dbReference type="PANTHER" id="PTHR46044">
    <property type="entry name" value="NITRILASE"/>
    <property type="match status" value="1"/>
</dbReference>
<evidence type="ECO:0000313" key="1">
    <source>
        <dbReference type="EMBL" id="MBF9000258.1"/>
    </source>
</evidence>
<evidence type="ECO:0000313" key="2">
    <source>
        <dbReference type="Proteomes" id="UP000597206"/>
    </source>
</evidence>
<organism evidence="1 2">
    <name type="scientific">Vibrio nitrifigilis</name>
    <dbReference type="NCBI Taxonomy" id="2789781"/>
    <lineage>
        <taxon>Bacteria</taxon>
        <taxon>Pseudomonadati</taxon>
        <taxon>Pseudomonadota</taxon>
        <taxon>Gammaproteobacteria</taxon>
        <taxon>Vibrionales</taxon>
        <taxon>Vibrionaceae</taxon>
        <taxon>Vibrio</taxon>
    </lineage>
</organism>
<accession>A0ABS0GCW8</accession>
<dbReference type="Proteomes" id="UP000597206">
    <property type="component" value="Unassembled WGS sequence"/>
</dbReference>
<protein>
    <recommendedName>
        <fullName evidence="3">Nitrilase</fullName>
    </recommendedName>
</protein>